<keyword evidence="3" id="KW-1185">Reference proteome</keyword>
<dbReference type="AlphaFoldDB" id="A0A8J3M7G8"/>
<accession>A0A8J3M7G8</accession>
<sequence>MRLAIALVLASALPAQAGTGGDRAVAFVELMRANGCAMSEETADSVLGGAGYTPDEIQGFASSLLAGGRAEMSEDGKTFRLTKAFCDADPALDAEAFPEVDAQQEAVNHLKSFGMPGVRGVIAMFVKERRCSVELNGARDTVADMVDTVLIRARVNGPAGSPARAQAEAMVRDVIANPGKTYKVEDGWLTMTKCTP</sequence>
<dbReference type="Proteomes" id="UP000626220">
    <property type="component" value="Unassembled WGS sequence"/>
</dbReference>
<reference evidence="2" key="1">
    <citation type="journal article" date="2014" name="Int. J. Syst. Evol. Microbiol.">
        <title>Complete genome sequence of Corynebacterium casei LMG S-19264T (=DSM 44701T), isolated from a smear-ripened cheese.</title>
        <authorList>
            <consortium name="US DOE Joint Genome Institute (JGI-PGF)"/>
            <person name="Walter F."/>
            <person name="Albersmeier A."/>
            <person name="Kalinowski J."/>
            <person name="Ruckert C."/>
        </authorList>
    </citation>
    <scope>NUCLEOTIDE SEQUENCE</scope>
    <source>
        <strain evidence="2">KCTC 42650</strain>
    </source>
</reference>
<feature type="signal peptide" evidence="1">
    <location>
        <begin position="1"/>
        <end position="17"/>
    </location>
</feature>
<evidence type="ECO:0008006" key="4">
    <source>
        <dbReference type="Google" id="ProtNLM"/>
    </source>
</evidence>
<comment type="caution">
    <text evidence="2">The sequence shown here is derived from an EMBL/GenBank/DDBJ whole genome shotgun (WGS) entry which is preliminary data.</text>
</comment>
<name>A0A8J3M7G8_9RHOB</name>
<protein>
    <recommendedName>
        <fullName evidence="4">Lipoprotein</fullName>
    </recommendedName>
</protein>
<reference evidence="2" key="2">
    <citation type="submission" date="2020-09" db="EMBL/GenBank/DDBJ databases">
        <authorList>
            <person name="Sun Q."/>
            <person name="Kim S."/>
        </authorList>
    </citation>
    <scope>NUCLEOTIDE SEQUENCE</scope>
    <source>
        <strain evidence="2">KCTC 42650</strain>
    </source>
</reference>
<gene>
    <name evidence="2" type="ORF">GCM10017056_18960</name>
</gene>
<evidence type="ECO:0000256" key="1">
    <source>
        <dbReference type="SAM" id="SignalP"/>
    </source>
</evidence>
<feature type="chain" id="PRO_5035298679" description="Lipoprotein" evidence="1">
    <location>
        <begin position="18"/>
        <end position="196"/>
    </location>
</feature>
<evidence type="ECO:0000313" key="3">
    <source>
        <dbReference type="Proteomes" id="UP000626220"/>
    </source>
</evidence>
<dbReference type="EMBL" id="BNCJ01000003">
    <property type="protein sequence ID" value="GHF47391.1"/>
    <property type="molecule type" value="Genomic_DNA"/>
</dbReference>
<dbReference type="RefSeq" id="WP_189679817.1">
    <property type="nucleotide sequence ID" value="NZ_BNCJ01000003.1"/>
</dbReference>
<evidence type="ECO:0000313" key="2">
    <source>
        <dbReference type="EMBL" id="GHF47391.1"/>
    </source>
</evidence>
<organism evidence="2 3">
    <name type="scientific">Seohaeicola zhoushanensis</name>
    <dbReference type="NCBI Taxonomy" id="1569283"/>
    <lineage>
        <taxon>Bacteria</taxon>
        <taxon>Pseudomonadati</taxon>
        <taxon>Pseudomonadota</taxon>
        <taxon>Alphaproteobacteria</taxon>
        <taxon>Rhodobacterales</taxon>
        <taxon>Roseobacteraceae</taxon>
        <taxon>Seohaeicola</taxon>
    </lineage>
</organism>
<keyword evidence="1" id="KW-0732">Signal</keyword>
<proteinExistence type="predicted"/>